<reference evidence="4 5" key="1">
    <citation type="journal article" date="2022" name="Nat. Genet.">
        <title>Improved pea reference genome and pan-genome highlight genomic features and evolutionary characteristics.</title>
        <authorList>
            <person name="Yang T."/>
            <person name="Liu R."/>
            <person name="Luo Y."/>
            <person name="Hu S."/>
            <person name="Wang D."/>
            <person name="Wang C."/>
            <person name="Pandey M.K."/>
            <person name="Ge S."/>
            <person name="Xu Q."/>
            <person name="Li N."/>
            <person name="Li G."/>
            <person name="Huang Y."/>
            <person name="Saxena R.K."/>
            <person name="Ji Y."/>
            <person name="Li M."/>
            <person name="Yan X."/>
            <person name="He Y."/>
            <person name="Liu Y."/>
            <person name="Wang X."/>
            <person name="Xiang C."/>
            <person name="Varshney R.K."/>
            <person name="Ding H."/>
            <person name="Gao S."/>
            <person name="Zong X."/>
        </authorList>
    </citation>
    <scope>NUCLEOTIDE SEQUENCE [LARGE SCALE GENOMIC DNA]</scope>
    <source>
        <strain evidence="4 5">cv. Zhongwan 6</strain>
    </source>
</reference>
<dbReference type="InterPro" id="IPR011989">
    <property type="entry name" value="ARM-like"/>
</dbReference>
<dbReference type="EMBL" id="JAMSHJ010000004">
    <property type="protein sequence ID" value="KAI5414354.1"/>
    <property type="molecule type" value="Genomic_DNA"/>
</dbReference>
<dbReference type="Proteomes" id="UP001058974">
    <property type="component" value="Chromosome 4"/>
</dbReference>
<evidence type="ECO:0000313" key="4">
    <source>
        <dbReference type="EMBL" id="KAI5414354.1"/>
    </source>
</evidence>
<dbReference type="InterPro" id="IPR039852">
    <property type="entry name" value="CAND1/CAND2"/>
</dbReference>
<dbReference type="AlphaFoldDB" id="A0A9D5APG3"/>
<evidence type="ECO:0000313" key="5">
    <source>
        <dbReference type="Proteomes" id="UP001058974"/>
    </source>
</evidence>
<accession>A0A9D5APG3</accession>
<keyword evidence="2" id="KW-0833">Ubl conjugation pathway</keyword>
<keyword evidence="5" id="KW-1185">Reference proteome</keyword>
<keyword evidence="1" id="KW-0677">Repeat</keyword>
<proteinExistence type="predicted"/>
<dbReference type="GO" id="GO:0010265">
    <property type="term" value="P:SCF complex assembly"/>
    <property type="evidence" value="ECO:0007669"/>
    <property type="project" value="InterPro"/>
</dbReference>
<dbReference type="SUPFAM" id="SSF48371">
    <property type="entry name" value="ARM repeat"/>
    <property type="match status" value="1"/>
</dbReference>
<evidence type="ECO:0000256" key="3">
    <source>
        <dbReference type="SAM" id="MobiDB-lite"/>
    </source>
</evidence>
<protein>
    <submittedName>
        <fullName evidence="4">Cullin-associated NEDD8-dissociated protein 1</fullName>
    </submittedName>
</protein>
<feature type="region of interest" description="Disordered" evidence="3">
    <location>
        <begin position="65"/>
        <end position="96"/>
    </location>
</feature>
<name>A0A9D5APG3_PEA</name>
<sequence>MIWWHSRAVDYRFGDTVPVLINYCTTASENDEALESFLLRCPRDISVYCDEILHLALAYLSYDPNFTDNMEEDTDDEGHEEEEDDESANEYTDDEDASWKVRRAAAKCLAALIVSRPEMLSKLYDEVTLRAPICNM</sequence>
<dbReference type="InterPro" id="IPR016024">
    <property type="entry name" value="ARM-type_fold"/>
</dbReference>
<dbReference type="Gene3D" id="1.25.10.10">
    <property type="entry name" value="Leucine-rich Repeat Variant"/>
    <property type="match status" value="1"/>
</dbReference>
<gene>
    <name evidence="4" type="ORF">KIW84_040018</name>
</gene>
<dbReference type="PANTHER" id="PTHR12696">
    <property type="entry name" value="TIP120"/>
    <property type="match status" value="1"/>
</dbReference>
<organism evidence="4 5">
    <name type="scientific">Pisum sativum</name>
    <name type="common">Garden pea</name>
    <name type="synonym">Lathyrus oleraceus</name>
    <dbReference type="NCBI Taxonomy" id="3888"/>
    <lineage>
        <taxon>Eukaryota</taxon>
        <taxon>Viridiplantae</taxon>
        <taxon>Streptophyta</taxon>
        <taxon>Embryophyta</taxon>
        <taxon>Tracheophyta</taxon>
        <taxon>Spermatophyta</taxon>
        <taxon>Magnoliopsida</taxon>
        <taxon>eudicotyledons</taxon>
        <taxon>Gunneridae</taxon>
        <taxon>Pentapetalae</taxon>
        <taxon>rosids</taxon>
        <taxon>fabids</taxon>
        <taxon>Fabales</taxon>
        <taxon>Fabaceae</taxon>
        <taxon>Papilionoideae</taxon>
        <taxon>50 kb inversion clade</taxon>
        <taxon>NPAAA clade</taxon>
        <taxon>Hologalegina</taxon>
        <taxon>IRL clade</taxon>
        <taxon>Fabeae</taxon>
        <taxon>Lathyrus</taxon>
    </lineage>
</organism>
<comment type="caution">
    <text evidence="4">The sequence shown here is derived from an EMBL/GenBank/DDBJ whole genome shotgun (WGS) entry which is preliminary data.</text>
</comment>
<dbReference type="Gramene" id="Psat04G0001800-T1">
    <property type="protein sequence ID" value="KAI5414354.1"/>
    <property type="gene ID" value="KIW84_040018"/>
</dbReference>
<evidence type="ECO:0000256" key="2">
    <source>
        <dbReference type="ARBA" id="ARBA00022786"/>
    </source>
</evidence>
<evidence type="ECO:0000256" key="1">
    <source>
        <dbReference type="ARBA" id="ARBA00022737"/>
    </source>
</evidence>
<feature type="compositionally biased region" description="Acidic residues" evidence="3">
    <location>
        <begin position="69"/>
        <end position="96"/>
    </location>
</feature>